<name>A0A9P7AFW1_9AGAM</name>
<dbReference type="OrthoDB" id="10044727at2759"/>
<evidence type="ECO:0000313" key="1">
    <source>
        <dbReference type="EMBL" id="KAG1788587.1"/>
    </source>
</evidence>
<keyword evidence="2" id="KW-1185">Reference proteome</keyword>
<sequence length="76" mass="8526">MIFHYCRSEGKLETIFSQTTTSNGAVSRYANCSARFMDAYTKGLTGPQAVWATRKYHRHRVVPNSILEALDTAGKI</sequence>
<reference evidence="1" key="1">
    <citation type="journal article" date="2020" name="New Phytol.">
        <title>Comparative genomics reveals dynamic genome evolution in host specialist ectomycorrhizal fungi.</title>
        <authorList>
            <person name="Lofgren L.A."/>
            <person name="Nguyen N.H."/>
            <person name="Vilgalys R."/>
            <person name="Ruytinx J."/>
            <person name="Liao H.L."/>
            <person name="Branco S."/>
            <person name="Kuo A."/>
            <person name="LaButti K."/>
            <person name="Lipzen A."/>
            <person name="Andreopoulos W."/>
            <person name="Pangilinan J."/>
            <person name="Riley R."/>
            <person name="Hundley H."/>
            <person name="Na H."/>
            <person name="Barry K."/>
            <person name="Grigoriev I.V."/>
            <person name="Stajich J.E."/>
            <person name="Kennedy P.G."/>
        </authorList>
    </citation>
    <scope>NUCLEOTIDE SEQUENCE</scope>
    <source>
        <strain evidence="1">S12</strain>
    </source>
</reference>
<dbReference type="Proteomes" id="UP000719766">
    <property type="component" value="Unassembled WGS sequence"/>
</dbReference>
<gene>
    <name evidence="1" type="ORF">HD556DRAFT_1245020</name>
</gene>
<dbReference type="AlphaFoldDB" id="A0A9P7AFW1"/>
<accession>A0A9P7AFW1</accession>
<dbReference type="RefSeq" id="XP_041155785.1">
    <property type="nucleotide sequence ID" value="XM_041298498.1"/>
</dbReference>
<organism evidence="1 2">
    <name type="scientific">Suillus plorans</name>
    <dbReference type="NCBI Taxonomy" id="116603"/>
    <lineage>
        <taxon>Eukaryota</taxon>
        <taxon>Fungi</taxon>
        <taxon>Dikarya</taxon>
        <taxon>Basidiomycota</taxon>
        <taxon>Agaricomycotina</taxon>
        <taxon>Agaricomycetes</taxon>
        <taxon>Agaricomycetidae</taxon>
        <taxon>Boletales</taxon>
        <taxon>Suillineae</taxon>
        <taxon>Suillaceae</taxon>
        <taxon>Suillus</taxon>
    </lineage>
</organism>
<comment type="caution">
    <text evidence="1">The sequence shown here is derived from an EMBL/GenBank/DDBJ whole genome shotgun (WGS) entry which is preliminary data.</text>
</comment>
<protein>
    <submittedName>
        <fullName evidence="1">Uncharacterized protein</fullName>
    </submittedName>
</protein>
<proteinExistence type="predicted"/>
<evidence type="ECO:0000313" key="2">
    <source>
        <dbReference type="Proteomes" id="UP000719766"/>
    </source>
</evidence>
<dbReference type="EMBL" id="JABBWE010000067">
    <property type="protein sequence ID" value="KAG1788587.1"/>
    <property type="molecule type" value="Genomic_DNA"/>
</dbReference>
<dbReference type="GeneID" id="64592262"/>